<dbReference type="GO" id="GO:0005524">
    <property type="term" value="F:ATP binding"/>
    <property type="evidence" value="ECO:0007669"/>
    <property type="project" value="UniProtKB-KW"/>
</dbReference>
<keyword evidence="3 7" id="KW-0547">Nucleotide-binding</keyword>
<comment type="caution">
    <text evidence="10">The sequence shown here is derived from an EMBL/GenBank/DDBJ whole genome shotgun (WGS) entry which is preliminary data.</text>
</comment>
<dbReference type="GO" id="GO:0032543">
    <property type="term" value="P:mitochondrial translation"/>
    <property type="evidence" value="ECO:0007669"/>
    <property type="project" value="UniProtKB-UniRule"/>
</dbReference>
<dbReference type="Proteomes" id="UP001388673">
    <property type="component" value="Unassembled WGS sequence"/>
</dbReference>
<protein>
    <recommendedName>
        <fullName evidence="7">Glutamyl-tRNA(Gln) amidotransferase subunit A, mitochondrial</fullName>
        <shortName evidence="7">Glu-AdT subunit A</shortName>
        <ecNumber evidence="7">6.3.5.7</ecNumber>
    </recommendedName>
</protein>
<evidence type="ECO:0000259" key="9">
    <source>
        <dbReference type="Pfam" id="PF01425"/>
    </source>
</evidence>
<evidence type="ECO:0000256" key="5">
    <source>
        <dbReference type="ARBA" id="ARBA00022917"/>
    </source>
</evidence>
<evidence type="ECO:0000256" key="3">
    <source>
        <dbReference type="ARBA" id="ARBA00022741"/>
    </source>
</evidence>
<comment type="similarity">
    <text evidence="1 7">Belongs to the amidase family. GatA subfamily.</text>
</comment>
<dbReference type="GO" id="GO:0050567">
    <property type="term" value="F:glutaminyl-tRNA synthase (glutamine-hydrolyzing) activity"/>
    <property type="evidence" value="ECO:0007669"/>
    <property type="project" value="UniProtKB-UniRule"/>
</dbReference>
<feature type="active site" description="Charge relay system" evidence="7">
    <location>
        <position position="47"/>
    </location>
</feature>
<comment type="subcellular location">
    <subcellularLocation>
        <location evidence="7">Mitochondrion</location>
    </subcellularLocation>
</comment>
<evidence type="ECO:0000256" key="2">
    <source>
        <dbReference type="ARBA" id="ARBA00022598"/>
    </source>
</evidence>
<evidence type="ECO:0000256" key="6">
    <source>
        <dbReference type="ARBA" id="ARBA00047407"/>
    </source>
</evidence>
<dbReference type="InterPro" id="IPR036928">
    <property type="entry name" value="AS_sf"/>
</dbReference>
<evidence type="ECO:0000313" key="10">
    <source>
        <dbReference type="EMBL" id="KAK8846639.1"/>
    </source>
</evidence>
<name>A0AAW0YH59_9TREE</name>
<accession>A0AAW0YH59</accession>
<dbReference type="GO" id="GO:0005739">
    <property type="term" value="C:mitochondrion"/>
    <property type="evidence" value="ECO:0007669"/>
    <property type="project" value="UniProtKB-SubCell"/>
</dbReference>
<proteinExistence type="inferred from homology"/>
<dbReference type="EMBL" id="JBCAWK010000011">
    <property type="protein sequence ID" value="KAK8846639.1"/>
    <property type="molecule type" value="Genomic_DNA"/>
</dbReference>
<dbReference type="Pfam" id="PF01425">
    <property type="entry name" value="Amidase"/>
    <property type="match status" value="1"/>
</dbReference>
<dbReference type="RefSeq" id="XP_066800589.1">
    <property type="nucleotide sequence ID" value="XM_066948816.1"/>
</dbReference>
<dbReference type="SUPFAM" id="SSF75304">
    <property type="entry name" value="Amidase signature (AS) enzymes"/>
    <property type="match status" value="1"/>
</dbReference>
<dbReference type="EC" id="6.3.5.7" evidence="7"/>
<dbReference type="GO" id="GO:0030956">
    <property type="term" value="C:glutamyl-tRNA(Gln) amidotransferase complex"/>
    <property type="evidence" value="ECO:0007669"/>
    <property type="project" value="UniProtKB-UniRule"/>
</dbReference>
<evidence type="ECO:0000256" key="4">
    <source>
        <dbReference type="ARBA" id="ARBA00022840"/>
    </source>
</evidence>
<dbReference type="Gene3D" id="3.90.1300.10">
    <property type="entry name" value="Amidase signature (AS) domain"/>
    <property type="match status" value="1"/>
</dbReference>
<reference evidence="10 11" key="1">
    <citation type="journal article" date="2024" name="bioRxiv">
        <title>Comparative genomics of Cryptococcus and Kwoniella reveals pathogenesis evolution and contrasting karyotype dynamics via intercentromeric recombination or chromosome fusion.</title>
        <authorList>
            <person name="Coelho M.A."/>
            <person name="David-Palma M."/>
            <person name="Shea T."/>
            <person name="Bowers K."/>
            <person name="McGinley-Smith S."/>
            <person name="Mohammad A.W."/>
            <person name="Gnirke A."/>
            <person name="Yurkov A.M."/>
            <person name="Nowrousian M."/>
            <person name="Sun S."/>
            <person name="Cuomo C.A."/>
            <person name="Heitman J."/>
        </authorList>
    </citation>
    <scope>NUCLEOTIDE SEQUENCE [LARGE SCALE GENOMIC DNA]</scope>
    <source>
        <strain evidence="10 11">CBS 13917</strain>
    </source>
</reference>
<comment type="catalytic activity">
    <reaction evidence="6 7">
        <text>L-glutamyl-tRNA(Gln) + L-glutamine + ATP + H2O = L-glutaminyl-tRNA(Gln) + L-glutamate + ADP + phosphate + H(+)</text>
        <dbReference type="Rhea" id="RHEA:17521"/>
        <dbReference type="Rhea" id="RHEA-COMP:9681"/>
        <dbReference type="Rhea" id="RHEA-COMP:9684"/>
        <dbReference type="ChEBI" id="CHEBI:15377"/>
        <dbReference type="ChEBI" id="CHEBI:15378"/>
        <dbReference type="ChEBI" id="CHEBI:29985"/>
        <dbReference type="ChEBI" id="CHEBI:30616"/>
        <dbReference type="ChEBI" id="CHEBI:43474"/>
        <dbReference type="ChEBI" id="CHEBI:58359"/>
        <dbReference type="ChEBI" id="CHEBI:78520"/>
        <dbReference type="ChEBI" id="CHEBI:78521"/>
        <dbReference type="ChEBI" id="CHEBI:456216"/>
        <dbReference type="EC" id="6.3.5.7"/>
    </reaction>
</comment>
<dbReference type="InterPro" id="IPR023631">
    <property type="entry name" value="Amidase_dom"/>
</dbReference>
<comment type="function">
    <text evidence="7">Allows the formation of correctly charged Gln-tRNA(Gln) through the transamidation of misacylated Glu-tRNA(Gln) in the mitochondria. The reaction takes place in the presence of glutamine and ATP through an activated gamma-phospho-Glu-tRNA(Gln).</text>
</comment>
<organism evidence="10 11">
    <name type="scientific">Kwoniella newhampshirensis</name>
    <dbReference type="NCBI Taxonomy" id="1651941"/>
    <lineage>
        <taxon>Eukaryota</taxon>
        <taxon>Fungi</taxon>
        <taxon>Dikarya</taxon>
        <taxon>Basidiomycota</taxon>
        <taxon>Agaricomycotina</taxon>
        <taxon>Tremellomycetes</taxon>
        <taxon>Tremellales</taxon>
        <taxon>Cryptococcaceae</taxon>
        <taxon>Kwoniella</taxon>
    </lineage>
</organism>
<keyword evidence="4 7" id="KW-0067">ATP-binding</keyword>
<dbReference type="PANTHER" id="PTHR11895">
    <property type="entry name" value="TRANSAMIDASE"/>
    <property type="match status" value="1"/>
</dbReference>
<keyword evidence="2 7" id="KW-0436">Ligase</keyword>
<feature type="domain" description="Amidase" evidence="9">
    <location>
        <begin position="36"/>
        <end position="468"/>
    </location>
</feature>
<feature type="region of interest" description="Disordered" evidence="8">
    <location>
        <begin position="1"/>
        <end position="37"/>
    </location>
</feature>
<dbReference type="PANTHER" id="PTHR11895:SF7">
    <property type="entry name" value="GLUTAMYL-TRNA(GLN) AMIDOTRANSFERASE SUBUNIT A, MITOCHONDRIAL"/>
    <property type="match status" value="1"/>
</dbReference>
<keyword evidence="11" id="KW-1185">Reference proteome</keyword>
<dbReference type="GeneID" id="92182984"/>
<keyword evidence="5 7" id="KW-0648">Protein biosynthesis</keyword>
<gene>
    <name evidence="10" type="ORF">IAR55_005726</name>
</gene>
<dbReference type="AlphaFoldDB" id="A0AAW0YH59"/>
<dbReference type="InterPro" id="IPR020556">
    <property type="entry name" value="Amidase_CS"/>
</dbReference>
<dbReference type="HAMAP" id="MF_00120">
    <property type="entry name" value="GatA"/>
    <property type="match status" value="1"/>
</dbReference>
<dbReference type="KEGG" id="kne:92182984"/>
<dbReference type="PROSITE" id="PS00571">
    <property type="entry name" value="AMIDASES"/>
    <property type="match status" value="1"/>
</dbReference>
<evidence type="ECO:0000313" key="11">
    <source>
        <dbReference type="Proteomes" id="UP001388673"/>
    </source>
</evidence>
<comment type="subunit">
    <text evidence="7">Subunit of the heterotrimeric GatCAB amidotransferase (AdT) complex, composed of A, B and C subunits.</text>
</comment>
<sequence>MRASAARSIGIKPRTSTTHPTPYSWINPATPGPSRSGALAGRSIAVKDNISYTASPTSCSSSMLRDYNPPYTATCVTLLLKAGAHIAGQTKMDEFGMGSQTTHLPPFYTPVHNPASPTPDEPPRSAGGSSGGSAAAVAEGSCWAALGTDTGGSVRLPASYCGVVGLKPSYGLVSRRGVVAYADSLDCVGVLARDVDTVERVFNVISHPDEGDMTCALASSRQKVDSILESHLANLASSSPFSSPLTGLRIGLPTESPISPPQSLLSHLAFLGASIQAISLPYINLALPAYYVLASAEASSNLGRYGGGWYGSVDEKEIRDGESGLERRKRVRTEGFGKEVKKRILAGTYALSADEFDNTYLKALHLRQLLRQDYQNTFRIPHPLSPSTSGLSSKTDGVDLLLHPTAIQTAPLLSATQEVKGDSEYRQDRLTVPASLAGLPAMSVPAGKGEDGWPVGVSVTGQWGMEGLVFRLGRAIEEWSAGQ</sequence>
<evidence type="ECO:0000256" key="7">
    <source>
        <dbReference type="HAMAP-Rule" id="MF_03150"/>
    </source>
</evidence>
<feature type="active site" description="Charge relay system" evidence="7">
    <location>
        <position position="129"/>
    </location>
</feature>
<evidence type="ECO:0000256" key="8">
    <source>
        <dbReference type="SAM" id="MobiDB-lite"/>
    </source>
</evidence>
<dbReference type="InterPro" id="IPR000120">
    <property type="entry name" value="Amidase"/>
</dbReference>
<feature type="active site" description="Acyl-ester intermediate" evidence="7">
    <location>
        <position position="153"/>
    </location>
</feature>
<dbReference type="GO" id="GO:0070681">
    <property type="term" value="P:glutaminyl-tRNAGln biosynthesis via transamidation"/>
    <property type="evidence" value="ECO:0007669"/>
    <property type="project" value="UniProtKB-UniRule"/>
</dbReference>
<feature type="region of interest" description="Disordered" evidence="8">
    <location>
        <begin position="103"/>
        <end position="133"/>
    </location>
</feature>
<keyword evidence="7" id="KW-0496">Mitochondrion</keyword>
<evidence type="ECO:0000256" key="1">
    <source>
        <dbReference type="ARBA" id="ARBA00008069"/>
    </source>
</evidence>
<dbReference type="InterPro" id="IPR004412">
    <property type="entry name" value="GatA"/>
</dbReference>